<dbReference type="InterPro" id="IPR027417">
    <property type="entry name" value="P-loop_NTPase"/>
</dbReference>
<reference evidence="6" key="1">
    <citation type="submission" date="2011-07" db="EMBL/GenBank/DDBJ databases">
        <authorList>
            <consortium name="Caenorhabditis brenneri Sequencing and Analysis Consortium"/>
            <person name="Wilson R.K."/>
        </authorList>
    </citation>
    <scope>NUCLEOTIDE SEQUENCE [LARGE SCALE GENOMIC DNA]</scope>
    <source>
        <strain evidence="6">PB2801</strain>
    </source>
</reference>
<keyword evidence="3" id="KW-0472">Membrane</keyword>
<evidence type="ECO:0000313" key="6">
    <source>
        <dbReference type="Proteomes" id="UP000008068"/>
    </source>
</evidence>
<evidence type="ECO:0000256" key="1">
    <source>
        <dbReference type="ARBA" id="ARBA00022741"/>
    </source>
</evidence>
<proteinExistence type="predicted"/>
<dbReference type="AlphaFoldDB" id="G0P8K6"/>
<dbReference type="InterPro" id="IPR003094">
    <property type="entry name" value="6Pfruct_kin"/>
</dbReference>
<dbReference type="HOGENOM" id="CLU_1241078_0_0_1"/>
<evidence type="ECO:0000313" key="5">
    <source>
        <dbReference type="EMBL" id="EGT47775.1"/>
    </source>
</evidence>
<dbReference type="Gene3D" id="3.40.50.300">
    <property type="entry name" value="P-loop containing nucleotide triphosphate hydrolases"/>
    <property type="match status" value="1"/>
</dbReference>
<dbReference type="STRING" id="135651.G0P8K6"/>
<dbReference type="eggNOG" id="KOG4471">
    <property type="taxonomic scope" value="Eukaryota"/>
</dbReference>
<dbReference type="Pfam" id="PF01591">
    <property type="entry name" value="6PF2K"/>
    <property type="match status" value="1"/>
</dbReference>
<dbReference type="GO" id="GO:0003873">
    <property type="term" value="F:6-phosphofructo-2-kinase activity"/>
    <property type="evidence" value="ECO:0007669"/>
    <property type="project" value="InterPro"/>
</dbReference>
<dbReference type="EMBL" id="GL380135">
    <property type="protein sequence ID" value="EGT47775.1"/>
    <property type="molecule type" value="Genomic_DNA"/>
</dbReference>
<keyword evidence="6" id="KW-1185">Reference proteome</keyword>
<dbReference type="GO" id="GO:0004331">
    <property type="term" value="F:fructose-2,6-bisphosphate 2-phosphatase activity"/>
    <property type="evidence" value="ECO:0007669"/>
    <property type="project" value="TreeGrafter"/>
</dbReference>
<name>G0P8K6_CAEBE</name>
<feature type="transmembrane region" description="Helical" evidence="3">
    <location>
        <begin position="164"/>
        <end position="187"/>
    </location>
</feature>
<feature type="domain" description="6-phosphofructo-2-kinase" evidence="4">
    <location>
        <begin position="36"/>
        <end position="165"/>
    </location>
</feature>
<dbReference type="eggNOG" id="KOG0234">
    <property type="taxonomic scope" value="Eukaryota"/>
</dbReference>
<dbReference type="GO" id="GO:0005829">
    <property type="term" value="C:cytosol"/>
    <property type="evidence" value="ECO:0007669"/>
    <property type="project" value="TreeGrafter"/>
</dbReference>
<feature type="transmembrane region" description="Helical" evidence="3">
    <location>
        <begin position="193"/>
        <end position="214"/>
    </location>
</feature>
<dbReference type="GO" id="GO:0006000">
    <property type="term" value="P:fructose metabolic process"/>
    <property type="evidence" value="ECO:0007669"/>
    <property type="project" value="InterPro"/>
</dbReference>
<evidence type="ECO:0000256" key="2">
    <source>
        <dbReference type="ARBA" id="ARBA00022840"/>
    </source>
</evidence>
<dbReference type="GO" id="GO:0005524">
    <property type="term" value="F:ATP binding"/>
    <property type="evidence" value="ECO:0007669"/>
    <property type="project" value="UniProtKB-KW"/>
</dbReference>
<keyword evidence="3" id="KW-0812">Transmembrane</keyword>
<dbReference type="Proteomes" id="UP000008068">
    <property type="component" value="Unassembled WGS sequence"/>
</dbReference>
<dbReference type="PANTHER" id="PTHR10606">
    <property type="entry name" value="6-PHOSPHOFRUCTO-2-KINASE/FRUCTOSE-2,6-BISPHOSPHATASE"/>
    <property type="match status" value="1"/>
</dbReference>
<dbReference type="SUPFAM" id="SSF52540">
    <property type="entry name" value="P-loop containing nucleoside triphosphate hydrolases"/>
    <property type="match status" value="1"/>
</dbReference>
<gene>
    <name evidence="5" type="ORF">CAEBREN_12170</name>
</gene>
<accession>G0P8K6</accession>
<evidence type="ECO:0000259" key="4">
    <source>
        <dbReference type="Pfam" id="PF01591"/>
    </source>
</evidence>
<dbReference type="OrthoDB" id="267323at2759"/>
<dbReference type="InParanoid" id="G0P8K6"/>
<keyword evidence="1" id="KW-0547">Nucleotide-binding</keyword>
<keyword evidence="3" id="KW-1133">Transmembrane helix</keyword>
<protein>
    <recommendedName>
        <fullName evidence="4">6-phosphofructo-2-kinase domain-containing protein</fullName>
    </recommendedName>
</protein>
<evidence type="ECO:0000256" key="3">
    <source>
        <dbReference type="SAM" id="Phobius"/>
    </source>
</evidence>
<dbReference type="PANTHER" id="PTHR10606:SF70">
    <property type="entry name" value="6-PHOSPHOFRUCTO-2-KINASE DOMAIN-CONTAINING PROTEIN"/>
    <property type="match status" value="1"/>
</dbReference>
<keyword evidence="2" id="KW-0067">ATP-binding</keyword>
<organism evidence="6">
    <name type="scientific">Caenorhabditis brenneri</name>
    <name type="common">Nematode worm</name>
    <dbReference type="NCBI Taxonomy" id="135651"/>
    <lineage>
        <taxon>Eukaryota</taxon>
        <taxon>Metazoa</taxon>
        <taxon>Ecdysozoa</taxon>
        <taxon>Nematoda</taxon>
        <taxon>Chromadorea</taxon>
        <taxon>Rhabditida</taxon>
        <taxon>Rhabditina</taxon>
        <taxon>Rhabditomorpha</taxon>
        <taxon>Rhabditoidea</taxon>
        <taxon>Rhabditidae</taxon>
        <taxon>Peloderinae</taxon>
        <taxon>Caenorhabditis</taxon>
    </lineage>
</organism>
<sequence>MFAFVHCAESPRLTKDGWRVYSAEKEYERLGIPKSKLEYARLAIEDMGRYLDAKEGEVAILDTTNTTRERRHILMNYCKNLMHEPPFRVFFVESVSDDKDIINSNITEVKINSPDYKGIMSQEEAKEDFLKRIENYRMQYRPLDEGYDEELSYIKVINAGKSFYLMYIFLLQVLLYRACFTDCIMFYYSTIAFFSVTIKCLFSFQFLLAFRILFKTLIGDLWA</sequence>
<dbReference type="GO" id="GO:0006003">
    <property type="term" value="P:fructose 2,6-bisphosphate metabolic process"/>
    <property type="evidence" value="ECO:0007669"/>
    <property type="project" value="InterPro"/>
</dbReference>
<dbReference type="InterPro" id="IPR013079">
    <property type="entry name" value="6Phosfructo_kin"/>
</dbReference>